<evidence type="ECO:0000313" key="6">
    <source>
        <dbReference type="WBParaSite" id="jg1783"/>
    </source>
</evidence>
<keyword evidence="1" id="KW-0677">Repeat</keyword>
<dbReference type="Pfam" id="PF01391">
    <property type="entry name" value="Collagen"/>
    <property type="match status" value="1"/>
</dbReference>
<dbReference type="InterPro" id="IPR002486">
    <property type="entry name" value="Col_cuticle_N"/>
</dbReference>
<dbReference type="PANTHER" id="PTHR24637">
    <property type="entry name" value="COLLAGEN"/>
    <property type="match status" value="1"/>
</dbReference>
<feature type="region of interest" description="Disordered" evidence="2">
    <location>
        <begin position="193"/>
        <end position="222"/>
    </location>
</feature>
<keyword evidence="3" id="KW-0472">Membrane</keyword>
<accession>A0A915DCQ2</accession>
<dbReference type="Pfam" id="PF01484">
    <property type="entry name" value="Col_cuticle_N"/>
    <property type="match status" value="1"/>
</dbReference>
<feature type="domain" description="Nematode cuticle collagen N-terminal" evidence="4">
    <location>
        <begin position="113"/>
        <end position="165"/>
    </location>
</feature>
<feature type="region of interest" description="Disordered" evidence="2">
    <location>
        <begin position="236"/>
        <end position="367"/>
    </location>
</feature>
<keyword evidence="3" id="KW-1133">Transmembrane helix</keyword>
<organism evidence="5 6">
    <name type="scientific">Ditylenchus dipsaci</name>
    <dbReference type="NCBI Taxonomy" id="166011"/>
    <lineage>
        <taxon>Eukaryota</taxon>
        <taxon>Metazoa</taxon>
        <taxon>Ecdysozoa</taxon>
        <taxon>Nematoda</taxon>
        <taxon>Chromadorea</taxon>
        <taxon>Rhabditida</taxon>
        <taxon>Tylenchina</taxon>
        <taxon>Tylenchomorpha</taxon>
        <taxon>Sphaerularioidea</taxon>
        <taxon>Anguinidae</taxon>
        <taxon>Anguininae</taxon>
        <taxon>Ditylenchus</taxon>
    </lineage>
</organism>
<dbReference type="AlphaFoldDB" id="A0A915DCQ2"/>
<dbReference type="InterPro" id="IPR008160">
    <property type="entry name" value="Collagen"/>
</dbReference>
<evidence type="ECO:0000313" key="5">
    <source>
        <dbReference type="Proteomes" id="UP000887574"/>
    </source>
</evidence>
<dbReference type="GO" id="GO:0042302">
    <property type="term" value="F:structural constituent of cuticle"/>
    <property type="evidence" value="ECO:0007669"/>
    <property type="project" value="InterPro"/>
</dbReference>
<dbReference type="SMART" id="SM01088">
    <property type="entry name" value="Col_cuticle_N"/>
    <property type="match status" value="1"/>
</dbReference>
<evidence type="ECO:0000256" key="2">
    <source>
        <dbReference type="SAM" id="MobiDB-lite"/>
    </source>
</evidence>
<name>A0A915DCQ2_9BILA</name>
<reference evidence="6" key="1">
    <citation type="submission" date="2022-11" db="UniProtKB">
        <authorList>
            <consortium name="WormBaseParasite"/>
        </authorList>
    </citation>
    <scope>IDENTIFICATION</scope>
</reference>
<feature type="transmembrane region" description="Helical" evidence="3">
    <location>
        <begin position="113"/>
        <end position="137"/>
    </location>
</feature>
<dbReference type="PANTHER" id="PTHR24637:SF327">
    <property type="entry name" value="NEMATODE CUTICLE COLLAGEN N-TERMINAL DOMAIN-CONTAINING PROTEIN"/>
    <property type="match status" value="1"/>
</dbReference>
<dbReference type="WBParaSite" id="jg1783">
    <property type="protein sequence ID" value="jg1783"/>
    <property type="gene ID" value="jg1783"/>
</dbReference>
<feature type="compositionally biased region" description="Pro residues" evidence="2">
    <location>
        <begin position="301"/>
        <end position="312"/>
    </location>
</feature>
<protein>
    <submittedName>
        <fullName evidence="6">Nematode cuticle collagen N-terminal domain-containing protein</fullName>
    </submittedName>
</protein>
<proteinExistence type="predicted"/>
<keyword evidence="3" id="KW-0812">Transmembrane</keyword>
<feature type="transmembrane region" description="Helical" evidence="3">
    <location>
        <begin position="83"/>
        <end position="101"/>
    </location>
</feature>
<sequence length="424" mass="44595">MVQLNPENRCEVVEGEGKEAAGGFFFFSRPAGTLPPLPLSWICGQKQIYPFAGYRRCTKKTKLAAVFGCLWITTTQCAANPSGGTLIAYCCYIVCTILYLLAMEESREKAYKLVTYSAVSFSLLAILAVCITMPIVYNFVDHIQQQTKRELEFCKGSARDIMLEVGQKRRKHSSAFGQSTPSTQFLLGSLIGSKQGSHNRTRRQASSYGGDAGVGGGETAQKDTCDSCCLPGHKGRPGTPGTPGQPGIPGAPGGLAPQDVHLLFPCNPCPPGPAGQPGPTGQPGAPGRPGPPGRPGSNGQPGPPGLNGPPGPIGSTGAEGERGEPGRPATSTPPIPGEPGVPGESGPQGLPGPDGPPGEMDSQEVQEEWDHLEHPDLKDLQVNPDHQVWQVPLDLKERGVFALSIVPWMVVCSLRMAQGDAGPH</sequence>
<dbReference type="Proteomes" id="UP000887574">
    <property type="component" value="Unplaced"/>
</dbReference>
<keyword evidence="5" id="KW-1185">Reference proteome</keyword>
<evidence type="ECO:0000256" key="3">
    <source>
        <dbReference type="SAM" id="Phobius"/>
    </source>
</evidence>
<evidence type="ECO:0000259" key="4">
    <source>
        <dbReference type="SMART" id="SM01088"/>
    </source>
</evidence>
<feature type="compositionally biased region" description="Pro residues" evidence="2">
    <location>
        <begin position="267"/>
        <end position="276"/>
    </location>
</feature>
<evidence type="ECO:0000256" key="1">
    <source>
        <dbReference type="ARBA" id="ARBA00022737"/>
    </source>
</evidence>